<dbReference type="SMART" id="SM00287">
    <property type="entry name" value="SH3b"/>
    <property type="match status" value="1"/>
</dbReference>
<dbReference type="RefSeq" id="WP_377555429.1">
    <property type="nucleotide sequence ID" value="NZ_JBHUHQ010000009.1"/>
</dbReference>
<sequence>MNVLQKLIAMLSFFILLHVLAITTHAKNGETYEVTAHSLHVRNTPSLNGEILGILEKGEILTVYEERTDWLQIDFQGIKAWVASNYLSLIDPIEEEIFFPNKKLINYTIVLDPGHGGKDPGAIGHNGVLEKDIILSTTRKIAEHLRSTGANVILTRTDDYFVSLDERIEVSNINEADAFLSIHYNSFSMQSVGGFNTYYYSNETDLGLAQAIHTSLAGEIKLRNRGIIRDDYRVLRKNNSPAVLIELGFITNSNDLVVIQTEDYQNRVAKAITTGIKEYLSD</sequence>
<proteinExistence type="predicted"/>
<feature type="domain" description="SH3b" evidence="3">
    <location>
        <begin position="29"/>
        <end position="91"/>
    </location>
</feature>
<organism evidence="4 5">
    <name type="scientific">Ornithinibacillus salinisoli</name>
    <dbReference type="NCBI Taxonomy" id="1848459"/>
    <lineage>
        <taxon>Bacteria</taxon>
        <taxon>Bacillati</taxon>
        <taxon>Bacillota</taxon>
        <taxon>Bacilli</taxon>
        <taxon>Bacillales</taxon>
        <taxon>Bacillaceae</taxon>
        <taxon>Ornithinibacillus</taxon>
    </lineage>
</organism>
<dbReference type="EMBL" id="JBHUHQ010000009">
    <property type="protein sequence ID" value="MFD2043698.1"/>
    <property type="molecule type" value="Genomic_DNA"/>
</dbReference>
<evidence type="ECO:0000313" key="4">
    <source>
        <dbReference type="EMBL" id="MFD2043698.1"/>
    </source>
</evidence>
<gene>
    <name evidence="4" type="ORF">ACFSJF_05320</name>
</gene>
<protein>
    <submittedName>
        <fullName evidence="4">N-acetylmuramoyl-L-alanine amidase</fullName>
        <ecNumber evidence="4">3.5.1.28</ecNumber>
    </submittedName>
</protein>
<dbReference type="PROSITE" id="PS51781">
    <property type="entry name" value="SH3B"/>
    <property type="match status" value="1"/>
</dbReference>
<dbReference type="InterPro" id="IPR050695">
    <property type="entry name" value="N-acetylmuramoyl_amidase_3"/>
</dbReference>
<dbReference type="InterPro" id="IPR036028">
    <property type="entry name" value="SH3-like_dom_sf"/>
</dbReference>
<evidence type="ECO:0000259" key="3">
    <source>
        <dbReference type="PROSITE" id="PS51781"/>
    </source>
</evidence>
<dbReference type="Pfam" id="PF01520">
    <property type="entry name" value="Amidase_3"/>
    <property type="match status" value="1"/>
</dbReference>
<dbReference type="Proteomes" id="UP001597383">
    <property type="component" value="Unassembled WGS sequence"/>
</dbReference>
<dbReference type="EC" id="3.5.1.28" evidence="4"/>
<dbReference type="GO" id="GO:0008745">
    <property type="term" value="F:N-acetylmuramoyl-L-alanine amidase activity"/>
    <property type="evidence" value="ECO:0007669"/>
    <property type="project" value="UniProtKB-EC"/>
</dbReference>
<dbReference type="InterPro" id="IPR002508">
    <property type="entry name" value="MurNAc-LAA_cat"/>
</dbReference>
<reference evidence="5" key="1">
    <citation type="journal article" date="2019" name="Int. J. Syst. Evol. Microbiol.">
        <title>The Global Catalogue of Microorganisms (GCM) 10K type strain sequencing project: providing services to taxonomists for standard genome sequencing and annotation.</title>
        <authorList>
            <consortium name="The Broad Institute Genomics Platform"/>
            <consortium name="The Broad Institute Genome Sequencing Center for Infectious Disease"/>
            <person name="Wu L."/>
            <person name="Ma J."/>
        </authorList>
    </citation>
    <scope>NUCLEOTIDE SEQUENCE [LARGE SCALE GENOMIC DNA]</scope>
    <source>
        <strain evidence="5">R28</strain>
    </source>
</reference>
<evidence type="ECO:0000256" key="1">
    <source>
        <dbReference type="ARBA" id="ARBA00022801"/>
    </source>
</evidence>
<keyword evidence="1 4" id="KW-0378">Hydrolase</keyword>
<keyword evidence="5" id="KW-1185">Reference proteome</keyword>
<dbReference type="SMART" id="SM00646">
    <property type="entry name" value="Ami_3"/>
    <property type="match status" value="1"/>
</dbReference>
<dbReference type="Pfam" id="PF08239">
    <property type="entry name" value="SH3_3"/>
    <property type="match status" value="1"/>
</dbReference>
<dbReference type="PANTHER" id="PTHR30404">
    <property type="entry name" value="N-ACETYLMURAMOYL-L-ALANINE AMIDASE"/>
    <property type="match status" value="1"/>
</dbReference>
<comment type="caution">
    <text evidence="4">The sequence shown here is derived from an EMBL/GenBank/DDBJ whole genome shotgun (WGS) entry which is preliminary data.</text>
</comment>
<dbReference type="SUPFAM" id="SSF50044">
    <property type="entry name" value="SH3-domain"/>
    <property type="match status" value="1"/>
</dbReference>
<dbReference type="InterPro" id="IPR003646">
    <property type="entry name" value="SH3-like_bac-type"/>
</dbReference>
<dbReference type="Gene3D" id="2.30.30.40">
    <property type="entry name" value="SH3 Domains"/>
    <property type="match status" value="1"/>
</dbReference>
<dbReference type="CDD" id="cd02696">
    <property type="entry name" value="MurNAc-LAA"/>
    <property type="match status" value="1"/>
</dbReference>
<accession>A0ABW4VVV3</accession>
<name>A0ABW4VVV3_9BACI</name>
<dbReference type="SUPFAM" id="SSF53187">
    <property type="entry name" value="Zn-dependent exopeptidases"/>
    <property type="match status" value="1"/>
</dbReference>
<evidence type="ECO:0000256" key="2">
    <source>
        <dbReference type="ARBA" id="ARBA00023316"/>
    </source>
</evidence>
<dbReference type="Gene3D" id="3.40.630.40">
    <property type="entry name" value="Zn-dependent exopeptidases"/>
    <property type="match status" value="1"/>
</dbReference>
<dbReference type="PANTHER" id="PTHR30404:SF0">
    <property type="entry name" value="N-ACETYLMURAMOYL-L-ALANINE AMIDASE AMIC"/>
    <property type="match status" value="1"/>
</dbReference>
<evidence type="ECO:0000313" key="5">
    <source>
        <dbReference type="Proteomes" id="UP001597383"/>
    </source>
</evidence>
<keyword evidence="2" id="KW-0961">Cell wall biogenesis/degradation</keyword>